<protein>
    <submittedName>
        <fullName evidence="1">KaiC/GvpD/RAD55 family RecA-like ATPase</fullName>
    </submittedName>
</protein>
<proteinExistence type="predicted"/>
<reference evidence="1 2" key="1">
    <citation type="submission" date="2023-07" db="EMBL/GenBank/DDBJ databases">
        <title>Genomic Encyclopedia of Type Strains, Phase IV (KMG-IV): sequencing the most valuable type-strain genomes for metagenomic binning, comparative biology and taxonomic classification.</title>
        <authorList>
            <person name="Goeker M."/>
        </authorList>
    </citation>
    <scope>NUCLEOTIDE SEQUENCE [LARGE SCALE GENOMIC DNA]</scope>
    <source>
        <strain evidence="1 2">DSM 17273</strain>
    </source>
</reference>
<dbReference type="RefSeq" id="WP_270096134.1">
    <property type="nucleotide sequence ID" value="NZ_JAQFFK010000003.1"/>
</dbReference>
<sequence>MYRDSTSIPEFHELIGNEALDNDVILLKGGLESGLATFEVQFLYEGVIGNGELKAYMTMEDKEAHHFQPR</sequence>
<organism evidence="1 2">
    <name type="scientific">Methanococcoides alaskense</name>
    <dbReference type="NCBI Taxonomy" id="325778"/>
    <lineage>
        <taxon>Archaea</taxon>
        <taxon>Methanobacteriati</taxon>
        <taxon>Methanobacteriota</taxon>
        <taxon>Stenosarchaea group</taxon>
        <taxon>Methanomicrobia</taxon>
        <taxon>Methanosarcinales</taxon>
        <taxon>Methanosarcinaceae</taxon>
        <taxon>Methanococcoides</taxon>
    </lineage>
</organism>
<gene>
    <name evidence="1" type="ORF">J2750_000505</name>
</gene>
<evidence type="ECO:0000313" key="2">
    <source>
        <dbReference type="Proteomes" id="UP001185015"/>
    </source>
</evidence>
<keyword evidence="2" id="KW-1185">Reference proteome</keyword>
<name>A0AA90TYL0_9EURY</name>
<dbReference type="AlphaFoldDB" id="A0AA90TYL0"/>
<accession>A0AA90TYL0</accession>
<evidence type="ECO:0000313" key="1">
    <source>
        <dbReference type="EMBL" id="MDR6222073.1"/>
    </source>
</evidence>
<dbReference type="EMBL" id="JAVDQI010000001">
    <property type="protein sequence ID" value="MDR6222073.1"/>
    <property type="molecule type" value="Genomic_DNA"/>
</dbReference>
<comment type="caution">
    <text evidence="1">The sequence shown here is derived from an EMBL/GenBank/DDBJ whole genome shotgun (WGS) entry which is preliminary data.</text>
</comment>
<dbReference type="Proteomes" id="UP001185015">
    <property type="component" value="Unassembled WGS sequence"/>
</dbReference>